<evidence type="ECO:0000256" key="6">
    <source>
        <dbReference type="ARBA" id="ARBA00023136"/>
    </source>
</evidence>
<dbReference type="PANTHER" id="PTHR34584:SF1">
    <property type="entry name" value="NA(+)_H(+) ANTIPORTER SUBUNIT E1"/>
    <property type="match status" value="1"/>
</dbReference>
<dbReference type="GO" id="GO:0008324">
    <property type="term" value="F:monoatomic cation transmembrane transporter activity"/>
    <property type="evidence" value="ECO:0007669"/>
    <property type="project" value="InterPro"/>
</dbReference>
<feature type="compositionally biased region" description="Basic and acidic residues" evidence="7">
    <location>
        <begin position="27"/>
        <end position="36"/>
    </location>
</feature>
<dbReference type="EMBL" id="FXZA01000011">
    <property type="protein sequence ID" value="SMX83517.1"/>
    <property type="molecule type" value="Genomic_DNA"/>
</dbReference>
<feature type="region of interest" description="Disordered" evidence="7">
    <location>
        <begin position="1"/>
        <end position="54"/>
    </location>
</feature>
<accession>A0A2H1J7N5</accession>
<evidence type="ECO:0000256" key="2">
    <source>
        <dbReference type="ARBA" id="ARBA00006228"/>
    </source>
</evidence>
<evidence type="ECO:0000313" key="9">
    <source>
        <dbReference type="EMBL" id="SMX83517.1"/>
    </source>
</evidence>
<dbReference type="AlphaFoldDB" id="A0A2H1J7N5"/>
<feature type="transmembrane region" description="Helical" evidence="8">
    <location>
        <begin position="85"/>
        <end position="103"/>
    </location>
</feature>
<sequence>MSPDREHGGPRNQDQDGAQGRARVQRQVRDQGRTRDLGPASGQGQNRAPAPNRARMSRGRGIIQQLVLLISLVLLWLMLWDAITVVTVVTGIVLAFIVTRVFYLPPVVLSGRFNVWHATVFGLWFLYSVLHASVEVAWYAFRRKAVGAGSVIACDLRTSSDLVLTLIADTASLIPGSIIIDSDRAMGILYLHFLDCDSEEKLRKAKAQVYFIEELLIRTLGSHRDLASLRARPDPLGETEGGR</sequence>
<evidence type="ECO:0000256" key="1">
    <source>
        <dbReference type="ARBA" id="ARBA00004651"/>
    </source>
</evidence>
<keyword evidence="4 8" id="KW-0812">Transmembrane</keyword>
<dbReference type="PANTHER" id="PTHR34584">
    <property type="entry name" value="NA(+)/H(+) ANTIPORTER SUBUNIT E1"/>
    <property type="match status" value="1"/>
</dbReference>
<protein>
    <submittedName>
        <fullName evidence="9">Multisubunit sodium/proton antiporter, MrpE subunit (TC 2.A.63.1)</fullName>
    </submittedName>
</protein>
<feature type="transmembrane region" description="Helical" evidence="8">
    <location>
        <begin position="62"/>
        <end position="79"/>
    </location>
</feature>
<comment type="subcellular location">
    <subcellularLocation>
        <location evidence="1">Cell membrane</location>
        <topology evidence="1">Multi-pass membrane protein</topology>
    </subcellularLocation>
</comment>
<keyword evidence="6 8" id="KW-0472">Membrane</keyword>
<dbReference type="RefSeq" id="WP_257944093.1">
    <property type="nucleotide sequence ID" value="NZ_FXZA01000011.1"/>
</dbReference>
<evidence type="ECO:0000256" key="4">
    <source>
        <dbReference type="ARBA" id="ARBA00022692"/>
    </source>
</evidence>
<organism evidence="9 10">
    <name type="scientific">Brevibacterium linens</name>
    <dbReference type="NCBI Taxonomy" id="1703"/>
    <lineage>
        <taxon>Bacteria</taxon>
        <taxon>Bacillati</taxon>
        <taxon>Actinomycetota</taxon>
        <taxon>Actinomycetes</taxon>
        <taxon>Micrococcales</taxon>
        <taxon>Brevibacteriaceae</taxon>
        <taxon>Brevibacterium</taxon>
    </lineage>
</organism>
<name>A0A2H1J7N5_BRELN</name>
<gene>
    <name evidence="9" type="ORF">BLIN101_02021</name>
</gene>
<evidence type="ECO:0000256" key="8">
    <source>
        <dbReference type="SAM" id="Phobius"/>
    </source>
</evidence>
<feature type="transmembrane region" description="Helical" evidence="8">
    <location>
        <begin position="115"/>
        <end position="141"/>
    </location>
</feature>
<proteinExistence type="inferred from homology"/>
<evidence type="ECO:0000313" key="10">
    <source>
        <dbReference type="Proteomes" id="UP000234498"/>
    </source>
</evidence>
<evidence type="ECO:0000256" key="5">
    <source>
        <dbReference type="ARBA" id="ARBA00022989"/>
    </source>
</evidence>
<dbReference type="NCBIfam" id="NF006521">
    <property type="entry name" value="PRK08965.1-5"/>
    <property type="match status" value="1"/>
</dbReference>
<keyword evidence="5 8" id="KW-1133">Transmembrane helix</keyword>
<evidence type="ECO:0000256" key="3">
    <source>
        <dbReference type="ARBA" id="ARBA00022475"/>
    </source>
</evidence>
<dbReference type="InterPro" id="IPR002758">
    <property type="entry name" value="Cation_antiport_E"/>
</dbReference>
<dbReference type="GO" id="GO:0005886">
    <property type="term" value="C:plasma membrane"/>
    <property type="evidence" value="ECO:0007669"/>
    <property type="project" value="UniProtKB-SubCell"/>
</dbReference>
<evidence type="ECO:0000256" key="7">
    <source>
        <dbReference type="SAM" id="MobiDB-lite"/>
    </source>
</evidence>
<keyword evidence="3" id="KW-1003">Cell membrane</keyword>
<dbReference type="Proteomes" id="UP000234498">
    <property type="component" value="Unassembled WGS sequence"/>
</dbReference>
<comment type="similarity">
    <text evidence="2">Belongs to the CPA3 antiporters (TC 2.A.63) subunit E family.</text>
</comment>
<dbReference type="Pfam" id="PF01899">
    <property type="entry name" value="MNHE"/>
    <property type="match status" value="1"/>
</dbReference>
<reference evidence="9 10" key="1">
    <citation type="submission" date="2017-03" db="EMBL/GenBank/DDBJ databases">
        <authorList>
            <person name="Afonso C.L."/>
            <person name="Miller P.J."/>
            <person name="Scott M.A."/>
            <person name="Spackman E."/>
            <person name="Goraichik I."/>
            <person name="Dimitrov K.M."/>
            <person name="Suarez D.L."/>
            <person name="Swayne D.E."/>
        </authorList>
    </citation>
    <scope>NUCLEOTIDE SEQUENCE [LARGE SCALE GENOMIC DNA]</scope>
    <source>
        <strain evidence="9 10">Mu101</strain>
    </source>
</reference>